<evidence type="ECO:0000313" key="3">
    <source>
        <dbReference type="Proteomes" id="UP000826656"/>
    </source>
</evidence>
<feature type="compositionally biased region" description="Polar residues" evidence="1">
    <location>
        <begin position="9"/>
        <end position="31"/>
    </location>
</feature>
<feature type="region of interest" description="Disordered" evidence="1">
    <location>
        <begin position="1"/>
        <end position="35"/>
    </location>
</feature>
<feature type="compositionally biased region" description="Polar residues" evidence="1">
    <location>
        <begin position="456"/>
        <end position="465"/>
    </location>
</feature>
<accession>A0ABQ7V919</accession>
<keyword evidence="3" id="KW-1185">Reference proteome</keyword>
<sequence>MPKPKRYENLQNSVYSASTSQGVAQTSSATESDPLHFDDTPFRSRQLNQNLCQQQLTSCLQLTPLVQAAAQPKPSKMHSGRESMQHWTVDVIDSQGAIKKFKVKKRDVLNLSDGERIVVDFDDLDSPIGEGQGVLAGFCGILAKDSSIFPIHFKKWSDLPAAYFNRCFDQFIQSRFCFRTTESNARRYVYNSMCKKWGARRLKLYDKVYDQFKSRAEIMDKVPAEIPRDQWISYVEYRFKEKTVEMCKKNAENRKKQTISHIGGSKPNSRRRAEMMAKTGQKPGRGELYLATHRNEDGSYVNEAAKEICEKIELAMNQSTTNESEVSANDAVGKVLGKEHSGRVRCLGLGAVPSKAFKQTRPRYSNLNASSYNNGSCSSQCQEKYNQMLKAQNQNLDNYNVMMNAHAQMMNAFKAYIIMKEGTIPEQLAEIFVSTSPSTRILENDAASGSMDVRSSGDSNAIDNQ</sequence>
<dbReference type="Pfam" id="PF03004">
    <property type="entry name" value="Transposase_24"/>
    <property type="match status" value="1"/>
</dbReference>
<organism evidence="2 3">
    <name type="scientific">Solanum tuberosum</name>
    <name type="common">Potato</name>
    <dbReference type="NCBI Taxonomy" id="4113"/>
    <lineage>
        <taxon>Eukaryota</taxon>
        <taxon>Viridiplantae</taxon>
        <taxon>Streptophyta</taxon>
        <taxon>Embryophyta</taxon>
        <taxon>Tracheophyta</taxon>
        <taxon>Spermatophyta</taxon>
        <taxon>Magnoliopsida</taxon>
        <taxon>eudicotyledons</taxon>
        <taxon>Gunneridae</taxon>
        <taxon>Pentapetalae</taxon>
        <taxon>asterids</taxon>
        <taxon>lamiids</taxon>
        <taxon>Solanales</taxon>
        <taxon>Solanaceae</taxon>
        <taxon>Solanoideae</taxon>
        <taxon>Solaneae</taxon>
        <taxon>Solanum</taxon>
    </lineage>
</organism>
<dbReference type="PANTHER" id="PTHR33144">
    <property type="entry name" value="OS10G0409366 PROTEIN-RELATED"/>
    <property type="match status" value="1"/>
</dbReference>
<gene>
    <name evidence="2" type="ORF">KY290_016574</name>
</gene>
<evidence type="ECO:0008006" key="4">
    <source>
        <dbReference type="Google" id="ProtNLM"/>
    </source>
</evidence>
<feature type="region of interest" description="Disordered" evidence="1">
    <location>
        <begin position="445"/>
        <end position="465"/>
    </location>
</feature>
<dbReference type="PANTHER" id="PTHR33144:SF45">
    <property type="entry name" value="TRANSPOSASE TNP1_EN_SPM-LIKE DOMAIN-CONTAINING PROTEIN"/>
    <property type="match status" value="1"/>
</dbReference>
<dbReference type="Proteomes" id="UP000826656">
    <property type="component" value="Unassembled WGS sequence"/>
</dbReference>
<dbReference type="EMBL" id="JAIVGD010000013">
    <property type="protein sequence ID" value="KAH0760501.1"/>
    <property type="molecule type" value="Genomic_DNA"/>
</dbReference>
<evidence type="ECO:0000256" key="1">
    <source>
        <dbReference type="SAM" id="MobiDB-lite"/>
    </source>
</evidence>
<dbReference type="InterPro" id="IPR004252">
    <property type="entry name" value="Probable_transposase_24"/>
</dbReference>
<evidence type="ECO:0000313" key="2">
    <source>
        <dbReference type="EMBL" id="KAH0760501.1"/>
    </source>
</evidence>
<name>A0ABQ7V919_SOLTU</name>
<proteinExistence type="predicted"/>
<protein>
    <recommendedName>
        <fullName evidence="4">Transposase, Ptta/En/Spm, plant</fullName>
    </recommendedName>
</protein>
<reference evidence="2 3" key="1">
    <citation type="journal article" date="2021" name="bioRxiv">
        <title>Chromosome-scale and haplotype-resolved genome assembly of a tetraploid potato cultivar.</title>
        <authorList>
            <person name="Sun H."/>
            <person name="Jiao W.-B."/>
            <person name="Krause K."/>
            <person name="Campoy J.A."/>
            <person name="Goel M."/>
            <person name="Folz-Donahue K."/>
            <person name="Kukat C."/>
            <person name="Huettel B."/>
            <person name="Schneeberger K."/>
        </authorList>
    </citation>
    <scope>NUCLEOTIDE SEQUENCE [LARGE SCALE GENOMIC DNA]</scope>
    <source>
        <strain evidence="2">SolTubOtavaFocal</strain>
        <tissue evidence="2">Leaves</tissue>
    </source>
</reference>
<comment type="caution">
    <text evidence="2">The sequence shown here is derived from an EMBL/GenBank/DDBJ whole genome shotgun (WGS) entry which is preliminary data.</text>
</comment>